<keyword evidence="2" id="KW-1185">Reference proteome</keyword>
<accession>A0A482VZG7</accession>
<evidence type="ECO:0000313" key="1">
    <source>
        <dbReference type="EMBL" id="RZC38174.1"/>
    </source>
</evidence>
<dbReference type="EMBL" id="QDEB01045915">
    <property type="protein sequence ID" value="RZC38174.1"/>
    <property type="molecule type" value="Genomic_DNA"/>
</dbReference>
<dbReference type="PANTHER" id="PTHR47326">
    <property type="entry name" value="TRANSPOSABLE ELEMENT TC3 TRANSPOSASE-LIKE PROTEIN"/>
    <property type="match status" value="1"/>
</dbReference>
<proteinExistence type="predicted"/>
<comment type="caution">
    <text evidence="1">The sequence shown here is derived from an EMBL/GenBank/DDBJ whole genome shotgun (WGS) entry which is preliminary data.</text>
</comment>
<feature type="non-terminal residue" evidence="1">
    <location>
        <position position="125"/>
    </location>
</feature>
<dbReference type="AlphaFoldDB" id="A0A482VZG7"/>
<gene>
    <name evidence="1" type="ORF">BDFB_015132</name>
</gene>
<dbReference type="InterPro" id="IPR036397">
    <property type="entry name" value="RNaseH_sf"/>
</dbReference>
<dbReference type="OrthoDB" id="8195099at2759"/>
<dbReference type="STRING" id="1661398.A0A482VZG7"/>
<dbReference type="Proteomes" id="UP000292052">
    <property type="component" value="Unassembled WGS sequence"/>
</dbReference>
<protein>
    <submittedName>
        <fullName evidence="1">Uncharacterized protein</fullName>
    </submittedName>
</protein>
<feature type="non-terminal residue" evidence="1">
    <location>
        <position position="1"/>
    </location>
</feature>
<sequence length="125" mass="14996">KKSLRRLAQETELSYGTCQKILKNDLHFHSYKITVVQELFPRDFGIRLEYCHWFLNHLNNNNTLDLTFFTDEGWFHLSGYINKQNMRIWSAENPHEFVQSPLHPEKIGVWLAVSRRRIFGPVFFQ</sequence>
<organism evidence="1 2">
    <name type="scientific">Asbolus verrucosus</name>
    <name type="common">Desert ironclad beetle</name>
    <dbReference type="NCBI Taxonomy" id="1661398"/>
    <lineage>
        <taxon>Eukaryota</taxon>
        <taxon>Metazoa</taxon>
        <taxon>Ecdysozoa</taxon>
        <taxon>Arthropoda</taxon>
        <taxon>Hexapoda</taxon>
        <taxon>Insecta</taxon>
        <taxon>Pterygota</taxon>
        <taxon>Neoptera</taxon>
        <taxon>Endopterygota</taxon>
        <taxon>Coleoptera</taxon>
        <taxon>Polyphaga</taxon>
        <taxon>Cucujiformia</taxon>
        <taxon>Tenebrionidae</taxon>
        <taxon>Pimeliinae</taxon>
        <taxon>Asbolus</taxon>
    </lineage>
</organism>
<dbReference type="Gene3D" id="3.30.420.10">
    <property type="entry name" value="Ribonuclease H-like superfamily/Ribonuclease H"/>
    <property type="match status" value="1"/>
</dbReference>
<reference evidence="1 2" key="1">
    <citation type="submission" date="2017-03" db="EMBL/GenBank/DDBJ databases">
        <title>Genome of the blue death feigning beetle - Asbolus verrucosus.</title>
        <authorList>
            <person name="Rider S.D."/>
        </authorList>
    </citation>
    <scope>NUCLEOTIDE SEQUENCE [LARGE SCALE GENOMIC DNA]</scope>
    <source>
        <strain evidence="1">Butters</strain>
        <tissue evidence="1">Head and leg muscle</tissue>
    </source>
</reference>
<dbReference type="PANTHER" id="PTHR47326:SF1">
    <property type="entry name" value="HTH PSQ-TYPE DOMAIN-CONTAINING PROTEIN"/>
    <property type="match status" value="1"/>
</dbReference>
<name>A0A482VZG7_ASBVE</name>
<evidence type="ECO:0000313" key="2">
    <source>
        <dbReference type="Proteomes" id="UP000292052"/>
    </source>
</evidence>
<dbReference type="GO" id="GO:0003676">
    <property type="term" value="F:nucleic acid binding"/>
    <property type="evidence" value="ECO:0007669"/>
    <property type="project" value="InterPro"/>
</dbReference>